<dbReference type="AlphaFoldDB" id="A0A376GW49"/>
<proteinExistence type="predicted"/>
<evidence type="ECO:0000313" key="3">
    <source>
        <dbReference type="Proteomes" id="UP000254807"/>
    </source>
</evidence>
<keyword evidence="2" id="KW-0328">Glycosyltransferase</keyword>
<dbReference type="Gene3D" id="3.40.50.2000">
    <property type="entry name" value="Glycogen Phosphorylase B"/>
    <property type="match status" value="2"/>
</dbReference>
<dbReference type="EC" id="2.4.1.52" evidence="2"/>
<protein>
    <submittedName>
        <fullName evidence="2">Glycosyltransferase, putative</fullName>
        <ecNumber evidence="2">2.4.1.52</ecNumber>
    </submittedName>
</protein>
<dbReference type="SUPFAM" id="SSF53756">
    <property type="entry name" value="UDP-Glycosyltransferase/glycogen phosphorylase"/>
    <property type="match status" value="1"/>
</dbReference>
<dbReference type="RefSeq" id="WP_060814133.1">
    <property type="nucleotide sequence ID" value="NZ_JBHULA010000019.1"/>
</dbReference>
<dbReference type="Pfam" id="PF00534">
    <property type="entry name" value="Glycos_transf_1"/>
    <property type="match status" value="1"/>
</dbReference>
<accession>A0A376GW49</accession>
<sequence length="377" mass="43653">MNICFVNDDYGIGGVQNSVAKIGNRIADQHNVTYVSLKKEKIEMDIPSEKITFFDRKINRFCRLYRNFVKYSQYVLFKNYDFSKYKSAEVKFLIDYINQNDIEIVIMNQGSSIALIDRIQSKVPKVKFISWVHSNFEVYLNNYYRRFSKSLVKGIKCSDQVICLTNSDKQNISFYSNNVIQIDNPNTLENPKISGLNNKSIAFVSRLNFNTKGIDYLIEIAKNLPREWKIKIAGAGTDLEKKKLIEMIQINKLESRIIYCGEMNKSQLIEFYSSCSIFLSTSRWEGFGLSIIEAMSSGLPIISFENSGPDTILKKGKYGLLVPQYDLTTMNKYILLLTKNEKNLKKYQELSLARSKDFSIEIIGKKWLRVIDDLRIK</sequence>
<dbReference type="EMBL" id="UFYW01000001">
    <property type="protein sequence ID" value="STD81630.1"/>
    <property type="molecule type" value="Genomic_DNA"/>
</dbReference>
<dbReference type="Proteomes" id="UP000254807">
    <property type="component" value="Unassembled WGS sequence"/>
</dbReference>
<evidence type="ECO:0000259" key="1">
    <source>
        <dbReference type="Pfam" id="PF00534"/>
    </source>
</evidence>
<keyword evidence="2" id="KW-0808">Transferase</keyword>
<dbReference type="GO" id="GO:0047265">
    <property type="term" value="F:poly(glycerol-phosphate) alpha-glucosyltransferase activity"/>
    <property type="evidence" value="ECO:0007669"/>
    <property type="project" value="UniProtKB-EC"/>
</dbReference>
<dbReference type="InterPro" id="IPR001296">
    <property type="entry name" value="Glyco_trans_1"/>
</dbReference>
<dbReference type="PANTHER" id="PTHR12526:SF630">
    <property type="entry name" value="GLYCOSYLTRANSFERASE"/>
    <property type="match status" value="1"/>
</dbReference>
<evidence type="ECO:0000313" key="2">
    <source>
        <dbReference type="EMBL" id="STD81630.1"/>
    </source>
</evidence>
<gene>
    <name evidence="2" type="primary">tagE_1</name>
    <name evidence="2" type="ORF">NCTC12360_00043</name>
</gene>
<dbReference type="OrthoDB" id="9787617at2"/>
<keyword evidence="3" id="KW-1185">Reference proteome</keyword>
<name>A0A376GW49_ENTGA</name>
<reference evidence="2 3" key="1">
    <citation type="submission" date="2018-06" db="EMBL/GenBank/DDBJ databases">
        <authorList>
            <consortium name="Pathogen Informatics"/>
            <person name="Doyle S."/>
        </authorList>
    </citation>
    <scope>NUCLEOTIDE SEQUENCE [LARGE SCALE GENOMIC DNA]</scope>
    <source>
        <strain evidence="2 3">NCTC12360</strain>
    </source>
</reference>
<feature type="domain" description="Glycosyl transferase family 1" evidence="1">
    <location>
        <begin position="197"/>
        <end position="348"/>
    </location>
</feature>
<dbReference type="PANTHER" id="PTHR12526">
    <property type="entry name" value="GLYCOSYLTRANSFERASE"/>
    <property type="match status" value="1"/>
</dbReference>
<organism evidence="2 3">
    <name type="scientific">Enterococcus gallinarum</name>
    <dbReference type="NCBI Taxonomy" id="1353"/>
    <lineage>
        <taxon>Bacteria</taxon>
        <taxon>Bacillati</taxon>
        <taxon>Bacillota</taxon>
        <taxon>Bacilli</taxon>
        <taxon>Lactobacillales</taxon>
        <taxon>Enterococcaceae</taxon>
        <taxon>Enterococcus</taxon>
    </lineage>
</organism>